<dbReference type="Gene3D" id="3.30.43.10">
    <property type="entry name" value="Uridine Diphospho-n-acetylenolpyruvylglucosamine Reductase, domain 2"/>
    <property type="match status" value="1"/>
</dbReference>
<evidence type="ECO:0000313" key="22">
    <source>
        <dbReference type="EMBL" id="AVP96875.1"/>
    </source>
</evidence>
<evidence type="ECO:0000256" key="14">
    <source>
        <dbReference type="ARBA" id="ARBA00022984"/>
    </source>
</evidence>
<dbReference type="PANTHER" id="PTHR21071:SF4">
    <property type="entry name" value="UDP-N-ACETYLENOLPYRUVOYLGLUCOSAMINE REDUCTASE"/>
    <property type="match status" value="1"/>
</dbReference>
<comment type="cofactor">
    <cofactor evidence="1 20">
        <name>FAD</name>
        <dbReference type="ChEBI" id="CHEBI:57692"/>
    </cofactor>
</comment>
<dbReference type="AlphaFoldDB" id="A0A2P1PPV7"/>
<dbReference type="Pfam" id="PF02873">
    <property type="entry name" value="MurB_C"/>
    <property type="match status" value="1"/>
</dbReference>
<evidence type="ECO:0000256" key="3">
    <source>
        <dbReference type="ARBA" id="ARBA00004496"/>
    </source>
</evidence>
<dbReference type="KEGG" id="xba:C7S18_06530"/>
<dbReference type="SUPFAM" id="SSF56176">
    <property type="entry name" value="FAD-binding/transporter-associated domain-like"/>
    <property type="match status" value="1"/>
</dbReference>
<feature type="domain" description="FAD-binding PCMH-type" evidence="21">
    <location>
        <begin position="25"/>
        <end position="192"/>
    </location>
</feature>
<proteinExistence type="inferred from homology"/>
<dbReference type="InterPro" id="IPR011601">
    <property type="entry name" value="MurB_C"/>
</dbReference>
<keyword evidence="11 20" id="KW-0274">FAD</keyword>
<comment type="similarity">
    <text evidence="5 20">Belongs to the MurB family.</text>
</comment>
<keyword evidence="12 20" id="KW-0521">NADP</keyword>
<dbReference type="Gene3D" id="3.30.465.10">
    <property type="match status" value="1"/>
</dbReference>
<dbReference type="GO" id="GO:0008360">
    <property type="term" value="P:regulation of cell shape"/>
    <property type="evidence" value="ECO:0007669"/>
    <property type="project" value="UniProtKB-KW"/>
</dbReference>
<keyword evidence="17 20" id="KW-0961">Cell wall biogenesis/degradation</keyword>
<keyword evidence="15 20" id="KW-0560">Oxidoreductase</keyword>
<evidence type="ECO:0000256" key="6">
    <source>
        <dbReference type="ARBA" id="ARBA00012518"/>
    </source>
</evidence>
<comment type="pathway">
    <text evidence="4 20">Cell wall biogenesis; peptidoglycan biosynthesis.</text>
</comment>
<dbReference type="OrthoDB" id="9804753at2"/>
<keyword evidence="9 20" id="KW-0132">Cell division</keyword>
<dbReference type="PANTHER" id="PTHR21071">
    <property type="entry name" value="UDP-N-ACETYLENOLPYRUVOYLGLUCOSAMINE REDUCTASE"/>
    <property type="match status" value="1"/>
</dbReference>
<sequence length="343" mass="37080">MAETGYHVTLNASLLGRNTLRVAAQAERLIEVFDPTCLPQLLAQSGQAHGPIRVLGGGSNLLLSADVPGTVLKLCNEDVHWPDPNQEHAIVRAGAGLNWHALVMASLERGWQGLENLALIPGTVGAAPIQNIGAYGLEVGERIVAVEVYDRDTHQFRTLPTAACAFAYRDSLFKREPDRFVVVAVQFALHRHAALRTHYQGIADELRTTGVITPTARDVAEAVIRLRQRKLPDPALLPNAGSYFKNPMVDADTLADLKSREPDLVYWPSANGGAKLSAGWLIERASLKGARDGDAGIAPGHALVLVNFGQASGADLRRFAARVQATVKDRFGVHLEPEPVCWP</sequence>
<evidence type="ECO:0000256" key="8">
    <source>
        <dbReference type="ARBA" id="ARBA00022490"/>
    </source>
</evidence>
<dbReference type="InterPro" id="IPR016169">
    <property type="entry name" value="FAD-bd_PCMH_sub2"/>
</dbReference>
<organism evidence="22 23">
    <name type="scientific">Ahniella affigens</name>
    <dbReference type="NCBI Taxonomy" id="2021234"/>
    <lineage>
        <taxon>Bacteria</taxon>
        <taxon>Pseudomonadati</taxon>
        <taxon>Pseudomonadota</taxon>
        <taxon>Gammaproteobacteria</taxon>
        <taxon>Lysobacterales</taxon>
        <taxon>Rhodanobacteraceae</taxon>
        <taxon>Ahniella</taxon>
    </lineage>
</organism>
<keyword evidence="14 20" id="KW-0573">Peptidoglycan synthesis</keyword>
<feature type="active site" description="Proton donor" evidence="20">
    <location>
        <position position="242"/>
    </location>
</feature>
<dbReference type="Gene3D" id="3.90.78.10">
    <property type="entry name" value="UDP-N-acetylenolpyruvoylglucosamine reductase, C-terminal domain"/>
    <property type="match status" value="1"/>
</dbReference>
<evidence type="ECO:0000256" key="16">
    <source>
        <dbReference type="ARBA" id="ARBA00023306"/>
    </source>
</evidence>
<comment type="function">
    <text evidence="2 20">Cell wall formation.</text>
</comment>
<keyword evidence="13 20" id="KW-0133">Cell shape</keyword>
<evidence type="ECO:0000256" key="2">
    <source>
        <dbReference type="ARBA" id="ARBA00003921"/>
    </source>
</evidence>
<evidence type="ECO:0000256" key="20">
    <source>
        <dbReference type="HAMAP-Rule" id="MF_00037"/>
    </source>
</evidence>
<dbReference type="InterPro" id="IPR006094">
    <property type="entry name" value="Oxid_FAD_bind_N"/>
</dbReference>
<evidence type="ECO:0000256" key="15">
    <source>
        <dbReference type="ARBA" id="ARBA00023002"/>
    </source>
</evidence>
<dbReference type="InterPro" id="IPR016166">
    <property type="entry name" value="FAD-bd_PCMH"/>
</dbReference>
<dbReference type="Pfam" id="PF01565">
    <property type="entry name" value="FAD_binding_4"/>
    <property type="match status" value="1"/>
</dbReference>
<dbReference type="InterPro" id="IPR016167">
    <property type="entry name" value="FAD-bd_PCMH_sub1"/>
</dbReference>
<gene>
    <name evidence="20" type="primary">murB</name>
    <name evidence="22" type="ORF">C7S18_06530</name>
</gene>
<evidence type="ECO:0000256" key="17">
    <source>
        <dbReference type="ARBA" id="ARBA00023316"/>
    </source>
</evidence>
<dbReference type="NCBIfam" id="NF010478">
    <property type="entry name" value="PRK13903.1"/>
    <property type="match status" value="1"/>
</dbReference>
<evidence type="ECO:0000256" key="4">
    <source>
        <dbReference type="ARBA" id="ARBA00004752"/>
    </source>
</evidence>
<dbReference type="GO" id="GO:0005829">
    <property type="term" value="C:cytosol"/>
    <property type="evidence" value="ECO:0007669"/>
    <property type="project" value="TreeGrafter"/>
</dbReference>
<evidence type="ECO:0000259" key="21">
    <source>
        <dbReference type="PROSITE" id="PS51387"/>
    </source>
</evidence>
<feature type="active site" evidence="20">
    <location>
        <position position="338"/>
    </location>
</feature>
<evidence type="ECO:0000256" key="1">
    <source>
        <dbReference type="ARBA" id="ARBA00001974"/>
    </source>
</evidence>
<evidence type="ECO:0000256" key="19">
    <source>
        <dbReference type="ARBA" id="ARBA00048914"/>
    </source>
</evidence>
<keyword evidence="16 20" id="KW-0131">Cell cycle</keyword>
<accession>A0A2P1PPV7</accession>
<evidence type="ECO:0000313" key="23">
    <source>
        <dbReference type="Proteomes" id="UP000241074"/>
    </source>
</evidence>
<keyword evidence="23" id="KW-1185">Reference proteome</keyword>
<dbReference type="InterPro" id="IPR036318">
    <property type="entry name" value="FAD-bd_PCMH-like_sf"/>
</dbReference>
<dbReference type="PROSITE" id="PS51387">
    <property type="entry name" value="FAD_PCMH"/>
    <property type="match status" value="1"/>
</dbReference>
<dbReference type="GO" id="GO:0008762">
    <property type="term" value="F:UDP-N-acetylmuramate dehydrogenase activity"/>
    <property type="evidence" value="ECO:0007669"/>
    <property type="project" value="UniProtKB-UniRule"/>
</dbReference>
<evidence type="ECO:0000256" key="12">
    <source>
        <dbReference type="ARBA" id="ARBA00022857"/>
    </source>
</evidence>
<dbReference type="InterPro" id="IPR036635">
    <property type="entry name" value="MurB_C_sf"/>
</dbReference>
<name>A0A2P1PPV7_9GAMM</name>
<dbReference type="NCBIfam" id="TIGR00179">
    <property type="entry name" value="murB"/>
    <property type="match status" value="1"/>
</dbReference>
<reference evidence="22 23" key="2">
    <citation type="submission" date="2018-03" db="EMBL/GenBank/DDBJ databases">
        <authorList>
            <person name="Keele B.F."/>
        </authorList>
    </citation>
    <scope>NUCLEOTIDE SEQUENCE [LARGE SCALE GENOMIC DNA]</scope>
    <source>
        <strain evidence="22 23">D13</strain>
    </source>
</reference>
<comment type="subcellular location">
    <subcellularLocation>
        <location evidence="3 20">Cytoplasm</location>
    </subcellularLocation>
</comment>
<feature type="active site" evidence="20">
    <location>
        <position position="169"/>
    </location>
</feature>
<evidence type="ECO:0000256" key="18">
    <source>
        <dbReference type="ARBA" id="ARBA00031026"/>
    </source>
</evidence>
<evidence type="ECO:0000256" key="7">
    <source>
        <dbReference type="ARBA" id="ARBA00015188"/>
    </source>
</evidence>
<dbReference type="GO" id="GO:0051301">
    <property type="term" value="P:cell division"/>
    <property type="evidence" value="ECO:0007669"/>
    <property type="project" value="UniProtKB-KW"/>
</dbReference>
<evidence type="ECO:0000256" key="11">
    <source>
        <dbReference type="ARBA" id="ARBA00022827"/>
    </source>
</evidence>
<keyword evidence="10 20" id="KW-0285">Flavoprotein</keyword>
<dbReference type="Proteomes" id="UP000241074">
    <property type="component" value="Chromosome"/>
</dbReference>
<evidence type="ECO:0000256" key="13">
    <source>
        <dbReference type="ARBA" id="ARBA00022960"/>
    </source>
</evidence>
<dbReference type="GO" id="GO:0009252">
    <property type="term" value="P:peptidoglycan biosynthetic process"/>
    <property type="evidence" value="ECO:0007669"/>
    <property type="project" value="UniProtKB-UniRule"/>
</dbReference>
<evidence type="ECO:0000256" key="10">
    <source>
        <dbReference type="ARBA" id="ARBA00022630"/>
    </source>
</evidence>
<dbReference type="RefSeq" id="WP_106890800.1">
    <property type="nucleotide sequence ID" value="NZ_CP027860.1"/>
</dbReference>
<dbReference type="InterPro" id="IPR003170">
    <property type="entry name" value="MurB"/>
</dbReference>
<dbReference type="EMBL" id="CP027860">
    <property type="protein sequence ID" value="AVP96875.1"/>
    <property type="molecule type" value="Genomic_DNA"/>
</dbReference>
<reference evidence="22 23" key="1">
    <citation type="submission" date="2018-03" db="EMBL/GenBank/DDBJ databases">
        <title>Ahniella affigens gen. nov., sp. nov., a gammaproteobacterium isolated from sandy soil near a stream.</title>
        <authorList>
            <person name="Ko Y."/>
            <person name="Kim J.-H."/>
        </authorList>
    </citation>
    <scope>NUCLEOTIDE SEQUENCE [LARGE SCALE GENOMIC DNA]</scope>
    <source>
        <strain evidence="22 23">D13</strain>
    </source>
</reference>
<dbReference type="UniPathway" id="UPA00219"/>
<dbReference type="SUPFAM" id="SSF56194">
    <property type="entry name" value="Uridine diphospho-N-Acetylenolpyruvylglucosamine reductase, MurB, C-terminal domain"/>
    <property type="match status" value="1"/>
</dbReference>
<comment type="catalytic activity">
    <reaction evidence="19 20">
        <text>UDP-N-acetyl-alpha-D-muramate + NADP(+) = UDP-N-acetyl-3-O-(1-carboxyvinyl)-alpha-D-glucosamine + NADPH + H(+)</text>
        <dbReference type="Rhea" id="RHEA:12248"/>
        <dbReference type="ChEBI" id="CHEBI:15378"/>
        <dbReference type="ChEBI" id="CHEBI:57783"/>
        <dbReference type="ChEBI" id="CHEBI:58349"/>
        <dbReference type="ChEBI" id="CHEBI:68483"/>
        <dbReference type="ChEBI" id="CHEBI:70757"/>
        <dbReference type="EC" id="1.3.1.98"/>
    </reaction>
</comment>
<protein>
    <recommendedName>
        <fullName evidence="7 20">UDP-N-acetylenolpyruvoylglucosamine reductase</fullName>
        <ecNumber evidence="6 20">1.3.1.98</ecNumber>
    </recommendedName>
    <alternativeName>
        <fullName evidence="18 20">UDP-N-acetylmuramate dehydrogenase</fullName>
    </alternativeName>
</protein>
<evidence type="ECO:0000256" key="5">
    <source>
        <dbReference type="ARBA" id="ARBA00010485"/>
    </source>
</evidence>
<keyword evidence="8 20" id="KW-0963">Cytoplasm</keyword>
<dbReference type="EC" id="1.3.1.98" evidence="6 20"/>
<dbReference type="GO" id="GO:0071555">
    <property type="term" value="P:cell wall organization"/>
    <property type="evidence" value="ECO:0007669"/>
    <property type="project" value="UniProtKB-KW"/>
</dbReference>
<evidence type="ECO:0000256" key="9">
    <source>
        <dbReference type="ARBA" id="ARBA00022618"/>
    </source>
</evidence>
<dbReference type="HAMAP" id="MF_00037">
    <property type="entry name" value="MurB"/>
    <property type="match status" value="1"/>
</dbReference>
<dbReference type="NCBIfam" id="NF000755">
    <property type="entry name" value="PRK00046.1"/>
    <property type="match status" value="1"/>
</dbReference>
<dbReference type="GO" id="GO:0071949">
    <property type="term" value="F:FAD binding"/>
    <property type="evidence" value="ECO:0007669"/>
    <property type="project" value="InterPro"/>
</dbReference>